<comment type="catalytic activity">
    <reaction evidence="1">
        <text>ATP + protein L-histidine = ADP + protein N-phospho-L-histidine.</text>
        <dbReference type="EC" id="2.7.13.3"/>
    </reaction>
</comment>
<name>A0A2U8FR96_9BURK</name>
<dbReference type="GO" id="GO:0005524">
    <property type="term" value="F:ATP binding"/>
    <property type="evidence" value="ECO:0007669"/>
    <property type="project" value="UniProtKB-KW"/>
</dbReference>
<dbReference type="Pfam" id="PF02518">
    <property type="entry name" value="HATPase_c"/>
    <property type="match status" value="1"/>
</dbReference>
<dbReference type="InterPro" id="IPR013767">
    <property type="entry name" value="PAS_fold"/>
</dbReference>
<dbReference type="InterPro" id="IPR036097">
    <property type="entry name" value="HisK_dim/P_sf"/>
</dbReference>
<dbReference type="NCBIfam" id="TIGR00229">
    <property type="entry name" value="sensory_box"/>
    <property type="match status" value="1"/>
</dbReference>
<dbReference type="InterPro" id="IPR000700">
    <property type="entry name" value="PAS-assoc_C"/>
</dbReference>
<evidence type="ECO:0000259" key="11">
    <source>
        <dbReference type="PROSITE" id="PS50112"/>
    </source>
</evidence>
<evidence type="ECO:0000313" key="14">
    <source>
        <dbReference type="Proteomes" id="UP000244892"/>
    </source>
</evidence>
<evidence type="ECO:0000313" key="13">
    <source>
        <dbReference type="EMBL" id="AWI53563.1"/>
    </source>
</evidence>
<dbReference type="PANTHER" id="PTHR43065">
    <property type="entry name" value="SENSOR HISTIDINE KINASE"/>
    <property type="match status" value="1"/>
</dbReference>
<evidence type="ECO:0000256" key="1">
    <source>
        <dbReference type="ARBA" id="ARBA00000085"/>
    </source>
</evidence>
<dbReference type="SMART" id="SM00086">
    <property type="entry name" value="PAC"/>
    <property type="match status" value="1"/>
</dbReference>
<dbReference type="InterPro" id="IPR004358">
    <property type="entry name" value="Sig_transdc_His_kin-like_C"/>
</dbReference>
<dbReference type="AlphaFoldDB" id="A0A2U8FR96"/>
<keyword evidence="5" id="KW-0547">Nucleotide-binding</keyword>
<dbReference type="OrthoDB" id="1931120at2"/>
<dbReference type="SMART" id="SM00091">
    <property type="entry name" value="PAS"/>
    <property type="match status" value="2"/>
</dbReference>
<dbReference type="PROSITE" id="PS50113">
    <property type="entry name" value="PAC"/>
    <property type="match status" value="1"/>
</dbReference>
<dbReference type="KEGG" id="aon:DEH84_09055"/>
<dbReference type="GO" id="GO:0000155">
    <property type="term" value="F:phosphorelay sensor kinase activity"/>
    <property type="evidence" value="ECO:0007669"/>
    <property type="project" value="InterPro"/>
</dbReference>
<dbReference type="GO" id="GO:0006355">
    <property type="term" value="P:regulation of DNA-templated transcription"/>
    <property type="evidence" value="ECO:0007669"/>
    <property type="project" value="InterPro"/>
</dbReference>
<feature type="domain" description="PAS" evidence="11">
    <location>
        <begin position="336"/>
        <end position="381"/>
    </location>
</feature>
<dbReference type="SUPFAM" id="SSF55874">
    <property type="entry name" value="ATPase domain of HSP90 chaperone/DNA topoisomerase II/histidine kinase"/>
    <property type="match status" value="1"/>
</dbReference>
<dbReference type="Gene3D" id="3.30.450.20">
    <property type="entry name" value="PAS domain"/>
    <property type="match status" value="3"/>
</dbReference>
<keyword evidence="14" id="KW-1185">Reference proteome</keyword>
<dbReference type="SUPFAM" id="SSF55785">
    <property type="entry name" value="PYP-like sensor domain (PAS domain)"/>
    <property type="match status" value="2"/>
</dbReference>
<evidence type="ECO:0000259" key="10">
    <source>
        <dbReference type="PROSITE" id="PS50109"/>
    </source>
</evidence>
<evidence type="ECO:0000256" key="2">
    <source>
        <dbReference type="ARBA" id="ARBA00012438"/>
    </source>
</evidence>
<feature type="transmembrane region" description="Helical" evidence="9">
    <location>
        <begin position="40"/>
        <end position="63"/>
    </location>
</feature>
<keyword evidence="7" id="KW-0067">ATP-binding</keyword>
<evidence type="ECO:0000256" key="5">
    <source>
        <dbReference type="ARBA" id="ARBA00022741"/>
    </source>
</evidence>
<accession>A0A2U8FR96</accession>
<dbReference type="RefSeq" id="WP_109036563.1">
    <property type="nucleotide sequence ID" value="NZ_CP029210.1"/>
</dbReference>
<keyword evidence="9" id="KW-1133">Transmembrane helix</keyword>
<gene>
    <name evidence="13" type="ORF">DEH84_09055</name>
</gene>
<dbReference type="InterPro" id="IPR003661">
    <property type="entry name" value="HisK_dim/P_dom"/>
</dbReference>
<dbReference type="Pfam" id="PF00512">
    <property type="entry name" value="HisKA"/>
    <property type="match status" value="1"/>
</dbReference>
<protein>
    <recommendedName>
        <fullName evidence="2">histidine kinase</fullName>
        <ecNumber evidence="2">2.7.13.3</ecNumber>
    </recommendedName>
</protein>
<evidence type="ECO:0000259" key="12">
    <source>
        <dbReference type="PROSITE" id="PS50113"/>
    </source>
</evidence>
<proteinExistence type="predicted"/>
<keyword evidence="6 13" id="KW-0418">Kinase</keyword>
<dbReference type="Proteomes" id="UP000244892">
    <property type="component" value="Chromosome"/>
</dbReference>
<evidence type="ECO:0000256" key="8">
    <source>
        <dbReference type="ARBA" id="ARBA00023012"/>
    </source>
</evidence>
<dbReference type="Gene3D" id="1.10.287.130">
    <property type="match status" value="1"/>
</dbReference>
<dbReference type="CDD" id="cd00130">
    <property type="entry name" value="PAS"/>
    <property type="match status" value="1"/>
</dbReference>
<keyword evidence="4" id="KW-0808">Transferase</keyword>
<dbReference type="PROSITE" id="PS50109">
    <property type="entry name" value="HIS_KIN"/>
    <property type="match status" value="1"/>
</dbReference>
<feature type="transmembrane region" description="Helical" evidence="9">
    <location>
        <begin position="302"/>
        <end position="321"/>
    </location>
</feature>
<sequence>MPFSSSSHNPAVQVVTKAGQPSRLFWRWWRKQSPSQQDRYATLGPLVSVLLFLAAIIAAFWYLRNEEIEREQEAVKRDTEVVQQQIRLRLIENQEQLLRLARDVSMRTVTPDQFMKQAADFVRARPEVISVSWVQADEQIRASQSTTGMLLEPGQGMDLDQFSRQLEAYNPQDTKESHSAFQLARQRSQPVYSQPYSNALATKVIQVHIPLIDRSGFVGTVVTEYALEAMMRYLVPREVAGRHAMALVRVDGETLTSTVGSHTERSAKPTFVHEVIVTPVGNGLILRGTGYRTSSNLIGNTLFWMVVALSALTVWTLMGTLRHMRRRAQIQKTLVQETNFRRAMENSMLTGMRTIDLEGRISYVNPAFCAMTGFSEEELLGCVPPYPYWPKDRIDEFNRMFQQELLGRSPMGGIEVVMQRRDGSQFDARMYVSPLIDAQGDQTGWMTSITNITEAKRVRDQLTAAHERFTTVLEGLDAAVSVMSVQRGELLFANRSYRLWFGGNPDAHAQLTGGELQPDYQGEADEAVDSFGGLPAQELTDAGSDSREVFLDTVQKWFDVRARYVQWTDGNLAQMLIATDITARKQAEEAAARQAEKSQFTSRLITMGEMASTVAHELNQPLAAISNYCSGMMSRVRSGNIDNEQLISALDKTSRQAQRAGQIIHRIRQFVKRSEPQRQPARVRDITDAVMELAMFEMKRRRVTLNAQIAPRLPTLMADPILIEQVLLNLLKNAAEAIDGAQMPQSRRHIDLRVQQRVLEGQGKVVEFAVLDSGPGMKEEMLARLFEAFHSTKAEGLGIGLSLCRSIIESHQGRIRAENIYNDSTVIGCSFTFTLPVDAGGTADFPDSLPPPSNDLLADNP</sequence>
<dbReference type="EC" id="2.7.13.3" evidence="2"/>
<dbReference type="InterPro" id="IPR036890">
    <property type="entry name" value="HATPase_C_sf"/>
</dbReference>
<dbReference type="Gene3D" id="3.30.565.10">
    <property type="entry name" value="Histidine kinase-like ATPase, C-terminal domain"/>
    <property type="match status" value="1"/>
</dbReference>
<dbReference type="Pfam" id="PF00989">
    <property type="entry name" value="PAS"/>
    <property type="match status" value="1"/>
</dbReference>
<dbReference type="SMART" id="SM00387">
    <property type="entry name" value="HATPase_c"/>
    <property type="match status" value="1"/>
</dbReference>
<keyword evidence="8" id="KW-0902">Two-component regulatory system</keyword>
<dbReference type="InterPro" id="IPR035965">
    <property type="entry name" value="PAS-like_dom_sf"/>
</dbReference>
<reference evidence="13 14" key="1">
    <citation type="submission" date="2018-05" db="EMBL/GenBank/DDBJ databases">
        <title>complete genome sequence of Aquabacterium olei NBRC 110486.</title>
        <authorList>
            <person name="Tang B."/>
            <person name="Chang J."/>
            <person name="Zhang L."/>
            <person name="Yang H."/>
        </authorList>
    </citation>
    <scope>NUCLEOTIDE SEQUENCE [LARGE SCALE GENOMIC DNA]</scope>
    <source>
        <strain evidence="13 14">NBRC 110486</strain>
    </source>
</reference>
<dbReference type="SMART" id="SM00388">
    <property type="entry name" value="HisKA"/>
    <property type="match status" value="1"/>
</dbReference>
<dbReference type="PRINTS" id="PR00344">
    <property type="entry name" value="BCTRLSENSOR"/>
</dbReference>
<dbReference type="CDD" id="cd00082">
    <property type="entry name" value="HisKA"/>
    <property type="match status" value="1"/>
</dbReference>
<keyword evidence="3" id="KW-0597">Phosphoprotein</keyword>
<keyword evidence="9" id="KW-0812">Transmembrane</keyword>
<dbReference type="InterPro" id="IPR003594">
    <property type="entry name" value="HATPase_dom"/>
</dbReference>
<feature type="domain" description="Histidine kinase" evidence="10">
    <location>
        <begin position="613"/>
        <end position="839"/>
    </location>
</feature>
<evidence type="ECO:0000256" key="9">
    <source>
        <dbReference type="SAM" id="Phobius"/>
    </source>
</evidence>
<evidence type="ECO:0000256" key="4">
    <source>
        <dbReference type="ARBA" id="ARBA00022679"/>
    </source>
</evidence>
<evidence type="ECO:0000256" key="6">
    <source>
        <dbReference type="ARBA" id="ARBA00022777"/>
    </source>
</evidence>
<organism evidence="13 14">
    <name type="scientific">Aquabacterium olei</name>
    <dbReference type="NCBI Taxonomy" id="1296669"/>
    <lineage>
        <taxon>Bacteria</taxon>
        <taxon>Pseudomonadati</taxon>
        <taxon>Pseudomonadota</taxon>
        <taxon>Betaproteobacteria</taxon>
        <taxon>Burkholderiales</taxon>
        <taxon>Aquabacterium</taxon>
    </lineage>
</organism>
<evidence type="ECO:0000256" key="3">
    <source>
        <dbReference type="ARBA" id="ARBA00022553"/>
    </source>
</evidence>
<feature type="domain" description="PAC" evidence="12">
    <location>
        <begin position="412"/>
        <end position="464"/>
    </location>
</feature>
<dbReference type="EMBL" id="CP029210">
    <property type="protein sequence ID" value="AWI53563.1"/>
    <property type="molecule type" value="Genomic_DNA"/>
</dbReference>
<dbReference type="InterPro" id="IPR001610">
    <property type="entry name" value="PAC"/>
</dbReference>
<dbReference type="InterPro" id="IPR005467">
    <property type="entry name" value="His_kinase_dom"/>
</dbReference>
<dbReference type="PROSITE" id="PS50112">
    <property type="entry name" value="PAS"/>
    <property type="match status" value="1"/>
</dbReference>
<dbReference type="InterPro" id="IPR000014">
    <property type="entry name" value="PAS"/>
</dbReference>
<evidence type="ECO:0000256" key="7">
    <source>
        <dbReference type="ARBA" id="ARBA00022840"/>
    </source>
</evidence>
<dbReference type="PANTHER" id="PTHR43065:SF46">
    <property type="entry name" value="C4-DICARBOXYLATE TRANSPORT SENSOR PROTEIN DCTB"/>
    <property type="match status" value="1"/>
</dbReference>
<dbReference type="SUPFAM" id="SSF47384">
    <property type="entry name" value="Homodimeric domain of signal transducing histidine kinase"/>
    <property type="match status" value="1"/>
</dbReference>
<keyword evidence="9" id="KW-0472">Membrane</keyword>